<dbReference type="GO" id="GO:0016829">
    <property type="term" value="F:lyase activity"/>
    <property type="evidence" value="ECO:0007669"/>
    <property type="project" value="UniProtKB-KW"/>
</dbReference>
<keyword evidence="4" id="KW-1185">Reference proteome</keyword>
<dbReference type="PANTHER" id="PTHR35908:SF1">
    <property type="entry name" value="CONSERVED PROTEIN"/>
    <property type="match status" value="1"/>
</dbReference>
<reference evidence="3 4" key="1">
    <citation type="submission" date="2019-03" db="EMBL/GenBank/DDBJ databases">
        <title>Genomic Encyclopedia of Type Strains, Phase III (KMG-III): the genomes of soil and plant-associated and newly described type strains.</title>
        <authorList>
            <person name="Whitman W."/>
        </authorList>
    </citation>
    <scope>NUCLEOTIDE SEQUENCE [LARGE SCALE GENOMIC DNA]</scope>
    <source>
        <strain evidence="3 4">VKM Ac-2575</strain>
    </source>
</reference>
<name>A0A4V3FJX5_9ACTN</name>
<dbReference type="InterPro" id="IPR037523">
    <property type="entry name" value="VOC_core"/>
</dbReference>
<organism evidence="3 4">
    <name type="scientific">Kribbella voronezhensis</name>
    <dbReference type="NCBI Taxonomy" id="2512212"/>
    <lineage>
        <taxon>Bacteria</taxon>
        <taxon>Bacillati</taxon>
        <taxon>Actinomycetota</taxon>
        <taxon>Actinomycetes</taxon>
        <taxon>Propionibacteriales</taxon>
        <taxon>Kribbellaceae</taxon>
        <taxon>Kribbella</taxon>
    </lineage>
</organism>
<dbReference type="GO" id="GO:0051213">
    <property type="term" value="F:dioxygenase activity"/>
    <property type="evidence" value="ECO:0007669"/>
    <property type="project" value="UniProtKB-KW"/>
</dbReference>
<keyword evidence="3" id="KW-0223">Dioxygenase</keyword>
<gene>
    <name evidence="3" type="ORF">EV138_1582</name>
</gene>
<comment type="caution">
    <text evidence="3">The sequence shown here is derived from an EMBL/GenBank/DDBJ whole genome shotgun (WGS) entry which is preliminary data.</text>
</comment>
<feature type="domain" description="VOC" evidence="2">
    <location>
        <begin position="6"/>
        <end position="124"/>
    </location>
</feature>
<dbReference type="Gene3D" id="3.10.180.10">
    <property type="entry name" value="2,3-Dihydroxybiphenyl 1,2-Dioxygenase, domain 1"/>
    <property type="match status" value="1"/>
</dbReference>
<dbReference type="InterPro" id="IPR029068">
    <property type="entry name" value="Glyas_Bleomycin-R_OHBP_Dase"/>
</dbReference>
<evidence type="ECO:0000313" key="4">
    <source>
        <dbReference type="Proteomes" id="UP000295151"/>
    </source>
</evidence>
<dbReference type="PANTHER" id="PTHR35908">
    <property type="entry name" value="HYPOTHETICAL FUSION PROTEIN"/>
    <property type="match status" value="1"/>
</dbReference>
<proteinExistence type="predicted"/>
<evidence type="ECO:0000313" key="3">
    <source>
        <dbReference type="EMBL" id="TDU88043.1"/>
    </source>
</evidence>
<keyword evidence="3" id="KW-0456">Lyase</keyword>
<keyword evidence="3" id="KW-0560">Oxidoreductase</keyword>
<sequence length="126" mass="14296">MTEQIPLSGVVLDAPDPRELAKFYRQLLGWEIVQDDENWAQLRGPAGSSKISIQREPHHRPPAWPSEPDRQQMQLHLDFEISDLGEAQQRAVSAGATVMDWQPQEEGVRIFADPVGHVFCLFLPGW</sequence>
<dbReference type="EMBL" id="SOCE01000001">
    <property type="protein sequence ID" value="TDU88043.1"/>
    <property type="molecule type" value="Genomic_DNA"/>
</dbReference>
<dbReference type="CDD" id="cd06587">
    <property type="entry name" value="VOC"/>
    <property type="match status" value="1"/>
</dbReference>
<feature type="region of interest" description="Disordered" evidence="1">
    <location>
        <begin position="44"/>
        <end position="69"/>
    </location>
</feature>
<accession>A0A4V3FJX5</accession>
<protein>
    <submittedName>
        <fullName evidence="3">Catechol 2,3-dioxygenase-like lactoylglutathione lyase family enzyme</fullName>
    </submittedName>
</protein>
<dbReference type="Proteomes" id="UP000295151">
    <property type="component" value="Unassembled WGS sequence"/>
</dbReference>
<dbReference type="Pfam" id="PF18029">
    <property type="entry name" value="Glyoxalase_6"/>
    <property type="match status" value="1"/>
</dbReference>
<dbReference type="SUPFAM" id="SSF54593">
    <property type="entry name" value="Glyoxalase/Bleomycin resistance protein/Dihydroxybiphenyl dioxygenase"/>
    <property type="match status" value="1"/>
</dbReference>
<dbReference type="AlphaFoldDB" id="A0A4V3FJX5"/>
<dbReference type="PROSITE" id="PS51819">
    <property type="entry name" value="VOC"/>
    <property type="match status" value="1"/>
</dbReference>
<dbReference type="InterPro" id="IPR041581">
    <property type="entry name" value="Glyoxalase_6"/>
</dbReference>
<evidence type="ECO:0000259" key="2">
    <source>
        <dbReference type="PROSITE" id="PS51819"/>
    </source>
</evidence>
<evidence type="ECO:0000256" key="1">
    <source>
        <dbReference type="SAM" id="MobiDB-lite"/>
    </source>
</evidence>
<dbReference type="RefSeq" id="WP_202866667.1">
    <property type="nucleotide sequence ID" value="NZ_SOCE01000001.1"/>
</dbReference>